<proteinExistence type="inferred from homology"/>
<keyword evidence="2 7" id="KW-0813">Transport</keyword>
<feature type="transmembrane region" description="Helical" evidence="7">
    <location>
        <begin position="83"/>
        <end position="103"/>
    </location>
</feature>
<feature type="transmembrane region" description="Helical" evidence="7">
    <location>
        <begin position="220"/>
        <end position="244"/>
    </location>
</feature>
<evidence type="ECO:0000256" key="2">
    <source>
        <dbReference type="ARBA" id="ARBA00022448"/>
    </source>
</evidence>
<feature type="transmembrane region" description="Helical" evidence="7">
    <location>
        <begin position="46"/>
        <end position="71"/>
    </location>
</feature>
<keyword evidence="5 7" id="KW-1133">Transmembrane helix</keyword>
<protein>
    <recommendedName>
        <fullName evidence="7">Nickel/cobalt efflux system</fullName>
    </recommendedName>
</protein>
<dbReference type="GO" id="GO:0012505">
    <property type="term" value="C:endomembrane system"/>
    <property type="evidence" value="ECO:0007669"/>
    <property type="project" value="UniProtKB-SubCell"/>
</dbReference>
<dbReference type="Pfam" id="PF03824">
    <property type="entry name" value="NicO"/>
    <property type="match status" value="1"/>
</dbReference>
<dbReference type="PANTHER" id="PTHR33876">
    <property type="entry name" value="UNNAMED PRODUCT"/>
    <property type="match status" value="1"/>
</dbReference>
<evidence type="ECO:0000256" key="5">
    <source>
        <dbReference type="ARBA" id="ARBA00022989"/>
    </source>
</evidence>
<accession>A0A1F6ABF7</accession>
<feature type="transmembrane region" description="Helical" evidence="7">
    <location>
        <begin position="181"/>
        <end position="208"/>
    </location>
</feature>
<comment type="caution">
    <text evidence="8">The sequence shown here is derived from an EMBL/GenBank/DDBJ whole genome shotgun (WGS) entry which is preliminary data.</text>
</comment>
<dbReference type="EMBL" id="MFJN01000009">
    <property type="protein sequence ID" value="OGG22109.1"/>
    <property type="molecule type" value="Genomic_DNA"/>
</dbReference>
<evidence type="ECO:0000256" key="7">
    <source>
        <dbReference type="RuleBase" id="RU362101"/>
    </source>
</evidence>
<organism evidence="8 9">
    <name type="scientific">Candidatus Gottesmanbacteria bacterium RIFCSPHIGHO2_02_FULL_40_13</name>
    <dbReference type="NCBI Taxonomy" id="1798384"/>
    <lineage>
        <taxon>Bacteria</taxon>
        <taxon>Candidatus Gottesmaniibacteriota</taxon>
    </lineage>
</organism>
<gene>
    <name evidence="8" type="ORF">A3D03_01975</name>
</gene>
<dbReference type="GO" id="GO:0015099">
    <property type="term" value="F:nickel cation transmembrane transporter activity"/>
    <property type="evidence" value="ECO:0007669"/>
    <property type="project" value="UniProtKB-UniRule"/>
</dbReference>
<name>A0A1F6ABF7_9BACT</name>
<feature type="transmembrane region" description="Helical" evidence="7">
    <location>
        <begin position="139"/>
        <end position="161"/>
    </location>
</feature>
<dbReference type="InterPro" id="IPR011541">
    <property type="entry name" value="Ni/Co_transpt_high_affinity"/>
</dbReference>
<dbReference type="Proteomes" id="UP000177092">
    <property type="component" value="Unassembled WGS sequence"/>
</dbReference>
<keyword evidence="3" id="KW-0533">Nickel</keyword>
<evidence type="ECO:0000256" key="3">
    <source>
        <dbReference type="ARBA" id="ARBA00022596"/>
    </source>
</evidence>
<sequence length="251" mass="27877">MPLNFSGSILLLSSFLLGLRHGIDWDHIAAISDISGSCDSRRQGIIFGSVYALGHAAVIIIIGLLSVMIGINLPSWVDRIMEPIVGLTLILLSIWLFVSIYLHGRNFKIKSRWMILFTFLRKIYIYFHNKINHHHKKEMVFYDYPYGLGMAFLIGIIHGIGAETPSQVLLFITAAGIGGELIGAVFVTVFVFGLLISNSVITLVISYGYLNKNNNSNFRLVLGTLTAVFSFFIGILFLFGKVFYLPVLLGG</sequence>
<dbReference type="PANTHER" id="PTHR33876:SF4">
    <property type="entry name" value="CHLOROPLAST PROTEIN FOR GROWTH AND FERTILITY 2"/>
    <property type="match status" value="1"/>
</dbReference>
<evidence type="ECO:0000256" key="1">
    <source>
        <dbReference type="ARBA" id="ARBA00004127"/>
    </source>
</evidence>
<evidence type="ECO:0000256" key="6">
    <source>
        <dbReference type="ARBA" id="ARBA00023136"/>
    </source>
</evidence>
<dbReference type="InterPro" id="IPR052776">
    <property type="entry name" value="Chloro_ReproSupport/MetalTrans"/>
</dbReference>
<evidence type="ECO:0000256" key="4">
    <source>
        <dbReference type="ARBA" id="ARBA00022692"/>
    </source>
</evidence>
<keyword evidence="4 7" id="KW-0812">Transmembrane</keyword>
<dbReference type="STRING" id="1798384.A3D03_01975"/>
<comment type="subcellular location">
    <subcellularLocation>
        <location evidence="7">Cell membrane</location>
        <topology evidence="7">Multi-pass membrane protein</topology>
    </subcellularLocation>
    <subcellularLocation>
        <location evidence="1">Endomembrane system</location>
        <topology evidence="1">Multi-pass membrane protein</topology>
    </subcellularLocation>
</comment>
<dbReference type="AlphaFoldDB" id="A0A1F6ABF7"/>
<dbReference type="GO" id="GO:0005886">
    <property type="term" value="C:plasma membrane"/>
    <property type="evidence" value="ECO:0007669"/>
    <property type="project" value="UniProtKB-SubCell"/>
</dbReference>
<comment type="similarity">
    <text evidence="7">Belongs to the NiCoT transporter (TC 2.A.52) family.</text>
</comment>
<keyword evidence="6 7" id="KW-0472">Membrane</keyword>
<evidence type="ECO:0000313" key="9">
    <source>
        <dbReference type="Proteomes" id="UP000177092"/>
    </source>
</evidence>
<reference evidence="8 9" key="1">
    <citation type="journal article" date="2016" name="Nat. Commun.">
        <title>Thousands of microbial genomes shed light on interconnected biogeochemical processes in an aquifer system.</title>
        <authorList>
            <person name="Anantharaman K."/>
            <person name="Brown C.T."/>
            <person name="Hug L.A."/>
            <person name="Sharon I."/>
            <person name="Castelle C.J."/>
            <person name="Probst A.J."/>
            <person name="Thomas B.C."/>
            <person name="Singh A."/>
            <person name="Wilkins M.J."/>
            <person name="Karaoz U."/>
            <person name="Brodie E.L."/>
            <person name="Williams K.H."/>
            <person name="Hubbard S.S."/>
            <person name="Banfield J.F."/>
        </authorList>
    </citation>
    <scope>NUCLEOTIDE SEQUENCE [LARGE SCALE GENOMIC DNA]</scope>
</reference>
<evidence type="ECO:0000313" key="8">
    <source>
        <dbReference type="EMBL" id="OGG22109.1"/>
    </source>
</evidence>